<reference evidence="14" key="1">
    <citation type="submission" date="2020-10" db="EMBL/GenBank/DDBJ databases">
        <authorList>
            <person name="Roach M.J.R."/>
        </authorList>
    </citation>
    <scope>NUCLEOTIDE SEQUENCE</scope>
    <source>
        <strain evidence="14">CBS 1945</strain>
    </source>
</reference>
<dbReference type="FunFam" id="1.10.287.3240:FF:000002">
    <property type="entry name" value="Vacuolar atp synthase subunit d"/>
    <property type="match status" value="1"/>
</dbReference>
<evidence type="ECO:0000256" key="6">
    <source>
        <dbReference type="ARBA" id="ARBA00022781"/>
    </source>
</evidence>
<evidence type="ECO:0000256" key="3">
    <source>
        <dbReference type="ARBA" id="ARBA00013417"/>
    </source>
</evidence>
<evidence type="ECO:0000256" key="11">
    <source>
        <dbReference type="ARBA" id="ARBA00030340"/>
    </source>
</evidence>
<accession>A0A875S507</accession>
<sequence>MSGAGNRESVFATRMTLSVMKGKLKGAEQGHSLLKRKSEALTKRFRDITKRIDDAKRKMGRVMQTAAFSLAEVSYATGGNISYQVQESVSSKGRFKVRARQENVSGVYLPQFEPVIDETINDFKMTGLGRGGQQVQRAREVYTKAVETLVDLASLQTAFVILDEVIKVTNRRVNAIEHVIIPRTENTIAYINSELDEIDREEFYRLKKVQENKQEGVAQEEAEDAARKSRKADADAAEAEALAESIAKAKAQVAQAETDDEIKTTKNPVLYEVSQVEKLEQRAEGGEQAVLQETEDDVIF</sequence>
<dbReference type="RefSeq" id="XP_038779941.1">
    <property type="nucleotide sequence ID" value="XM_038924013.1"/>
</dbReference>
<name>A0A875S507_EENNA</name>
<dbReference type="AlphaFoldDB" id="A0A875S507"/>
<keyword evidence="8" id="KW-0472">Membrane</keyword>
<keyword evidence="6" id="KW-0375">Hydrogen ion transport</keyword>
<feature type="region of interest" description="Disordered" evidence="13">
    <location>
        <begin position="214"/>
        <end position="239"/>
    </location>
</feature>
<evidence type="ECO:0000313" key="15">
    <source>
        <dbReference type="Proteomes" id="UP000662931"/>
    </source>
</evidence>
<dbReference type="GeneID" id="62197164"/>
<evidence type="ECO:0000313" key="14">
    <source>
        <dbReference type="EMBL" id="QPG76376.1"/>
    </source>
</evidence>
<evidence type="ECO:0000256" key="10">
    <source>
        <dbReference type="ARBA" id="ARBA00030317"/>
    </source>
</evidence>
<evidence type="ECO:0000256" key="4">
    <source>
        <dbReference type="ARBA" id="ARBA00022448"/>
    </source>
</evidence>
<dbReference type="GO" id="GO:0016471">
    <property type="term" value="C:vacuolar proton-transporting V-type ATPase complex"/>
    <property type="evidence" value="ECO:0007669"/>
    <property type="project" value="UniProtKB-ARBA"/>
</dbReference>
<proteinExistence type="inferred from homology"/>
<dbReference type="GO" id="GO:0046961">
    <property type="term" value="F:proton-transporting ATPase activity, rotational mechanism"/>
    <property type="evidence" value="ECO:0007669"/>
    <property type="project" value="InterPro"/>
</dbReference>
<evidence type="ECO:0000256" key="1">
    <source>
        <dbReference type="ARBA" id="ARBA00005850"/>
    </source>
</evidence>
<dbReference type="PANTHER" id="PTHR11671">
    <property type="entry name" value="V-TYPE ATP SYNTHASE SUBUNIT D"/>
    <property type="match status" value="1"/>
</dbReference>
<dbReference type="Gene3D" id="1.10.287.3240">
    <property type="match status" value="1"/>
</dbReference>
<dbReference type="InterPro" id="IPR002699">
    <property type="entry name" value="V_ATPase_D"/>
</dbReference>
<evidence type="ECO:0000256" key="7">
    <source>
        <dbReference type="ARBA" id="ARBA00023065"/>
    </source>
</evidence>
<keyword evidence="15" id="KW-1185">Reference proteome</keyword>
<evidence type="ECO:0000256" key="9">
    <source>
        <dbReference type="ARBA" id="ARBA00029427"/>
    </source>
</evidence>
<keyword evidence="7" id="KW-0406">Ion transport</keyword>
<keyword evidence="4" id="KW-0813">Transport</keyword>
<evidence type="ECO:0000256" key="12">
    <source>
        <dbReference type="ARBA" id="ARBA00046254"/>
    </source>
</evidence>
<dbReference type="NCBIfam" id="TIGR00309">
    <property type="entry name" value="V_ATPase_subD"/>
    <property type="match status" value="1"/>
</dbReference>
<gene>
    <name evidence="14" type="primary">VMA8</name>
    <name evidence="14" type="ORF">FOA43_003764</name>
</gene>
<comment type="function">
    <text evidence="12">Subunit of the V1 complex of vacuolar(H+)-ATPase (V-ATPase), a multisubunit enzyme composed of a peripheral complex (V1) that hydrolyzes ATP and a membrane integral complex (V0) that translocates protons. V-ATPase is responsible for acidifying and maintaining the pH of intracellular compartments.</text>
</comment>
<comment type="subcellular location">
    <subcellularLocation>
        <location evidence="9">Vacuole membrane</location>
        <topology evidence="9">Peripheral membrane protein</topology>
        <orientation evidence="9">Cytoplasmic side</orientation>
    </subcellularLocation>
</comment>
<feature type="compositionally biased region" description="Basic and acidic residues" evidence="13">
    <location>
        <begin position="224"/>
        <end position="234"/>
    </location>
</feature>
<dbReference type="OrthoDB" id="7676488at2759"/>
<dbReference type="Proteomes" id="UP000662931">
    <property type="component" value="Chromosome 4"/>
</dbReference>
<organism evidence="14 15">
    <name type="scientific">Eeniella nana</name>
    <name type="common">Yeast</name>
    <name type="synonym">Brettanomyces nanus</name>
    <dbReference type="NCBI Taxonomy" id="13502"/>
    <lineage>
        <taxon>Eukaryota</taxon>
        <taxon>Fungi</taxon>
        <taxon>Dikarya</taxon>
        <taxon>Ascomycota</taxon>
        <taxon>Saccharomycotina</taxon>
        <taxon>Pichiomycetes</taxon>
        <taxon>Pichiales</taxon>
        <taxon>Pichiaceae</taxon>
        <taxon>Brettanomyces</taxon>
    </lineage>
</organism>
<dbReference type="EMBL" id="CP064815">
    <property type="protein sequence ID" value="QPG76376.1"/>
    <property type="molecule type" value="Genomic_DNA"/>
</dbReference>
<keyword evidence="5" id="KW-0926">Vacuole</keyword>
<evidence type="ECO:0000256" key="13">
    <source>
        <dbReference type="SAM" id="MobiDB-lite"/>
    </source>
</evidence>
<evidence type="ECO:0000256" key="5">
    <source>
        <dbReference type="ARBA" id="ARBA00022554"/>
    </source>
</evidence>
<evidence type="ECO:0000256" key="2">
    <source>
        <dbReference type="ARBA" id="ARBA00013354"/>
    </source>
</evidence>
<dbReference type="GO" id="GO:0007035">
    <property type="term" value="P:vacuolar acidification"/>
    <property type="evidence" value="ECO:0007669"/>
    <property type="project" value="UniProtKB-ARBA"/>
</dbReference>
<evidence type="ECO:0000256" key="8">
    <source>
        <dbReference type="ARBA" id="ARBA00023136"/>
    </source>
</evidence>
<protein>
    <recommendedName>
        <fullName evidence="3">V-type proton ATPase subunit D</fullName>
    </recommendedName>
    <alternativeName>
        <fullName evidence="2">V-type proton ATPase subunit d</fullName>
    </alternativeName>
    <alternativeName>
        <fullName evidence="10 11">Vacuolar proton pump subunit D</fullName>
    </alternativeName>
</protein>
<comment type="similarity">
    <text evidence="1">Belongs to the V-ATPase D subunit family.</text>
</comment>
<dbReference type="Pfam" id="PF01813">
    <property type="entry name" value="ATP-synt_D"/>
    <property type="match status" value="1"/>
</dbReference>
<dbReference type="KEGG" id="bnn:FOA43_003764"/>